<evidence type="ECO:0000313" key="3">
    <source>
        <dbReference type="Proteomes" id="UP000015453"/>
    </source>
</evidence>
<feature type="non-terminal residue" evidence="2">
    <location>
        <position position="209"/>
    </location>
</feature>
<dbReference type="Gene3D" id="3.40.50.2000">
    <property type="entry name" value="Glycogen Phosphorylase B"/>
    <property type="match status" value="1"/>
</dbReference>
<reference evidence="2 3" key="1">
    <citation type="journal article" date="2013" name="BMC Genomics">
        <title>The miniature genome of a carnivorous plant Genlisea aurea contains a low number of genes and short non-coding sequences.</title>
        <authorList>
            <person name="Leushkin E.V."/>
            <person name="Sutormin R.A."/>
            <person name="Nabieva E.R."/>
            <person name="Penin A.A."/>
            <person name="Kondrashov A.S."/>
            <person name="Logacheva M.D."/>
        </authorList>
    </citation>
    <scope>NUCLEOTIDE SEQUENCE [LARGE SCALE GENOMIC DNA]</scope>
</reference>
<keyword evidence="3" id="KW-1185">Reference proteome</keyword>
<proteinExistence type="predicted"/>
<gene>
    <name evidence="2" type="ORF">M569_17251</name>
</gene>
<dbReference type="EMBL" id="AUSU01010097">
    <property type="protein sequence ID" value="EPS57566.1"/>
    <property type="molecule type" value="Genomic_DNA"/>
</dbReference>
<feature type="compositionally biased region" description="Acidic residues" evidence="1">
    <location>
        <begin position="187"/>
        <end position="199"/>
    </location>
</feature>
<dbReference type="AlphaFoldDB" id="S8BZG1"/>
<evidence type="ECO:0000256" key="1">
    <source>
        <dbReference type="SAM" id="MobiDB-lite"/>
    </source>
</evidence>
<evidence type="ECO:0000313" key="2">
    <source>
        <dbReference type="EMBL" id="EPS57566.1"/>
    </source>
</evidence>
<dbReference type="InterPro" id="IPR050481">
    <property type="entry name" value="UDP-glycosyltransf_plant"/>
</dbReference>
<feature type="region of interest" description="Disordered" evidence="1">
    <location>
        <begin position="187"/>
        <end position="209"/>
    </location>
</feature>
<sequence>HLPPGCESTMDFPHEEHQLLRIAVDSLRRPVRSLLEESNPRIDWVVYDHTFHWVPEMARELGIRSAYFGVFSAAYFAFMWAPPDEGERRPKTIEDFIKPPKWFPCPSSKMAFRLHEVIRKIKLYSSMKVYDSSCTNLGVRVQLSKALSDIIIVRSCSDFESEWFRLLNELYRKPVVPVGVLPVDDEEEERTAAADDEDWSSIKQWLNSQ</sequence>
<name>S8BZG1_9LAMI</name>
<comment type="caution">
    <text evidence="2">The sequence shown here is derived from an EMBL/GenBank/DDBJ whole genome shotgun (WGS) entry which is preliminary data.</text>
</comment>
<dbReference type="GO" id="GO:0035251">
    <property type="term" value="F:UDP-glucosyltransferase activity"/>
    <property type="evidence" value="ECO:0007669"/>
    <property type="project" value="InterPro"/>
</dbReference>
<dbReference type="PANTHER" id="PTHR48049">
    <property type="entry name" value="GLYCOSYLTRANSFERASE"/>
    <property type="match status" value="1"/>
</dbReference>
<dbReference type="PANTHER" id="PTHR48049:SF138">
    <property type="entry name" value="UDP-GLYCOSYLTRANSFERASE 91C1"/>
    <property type="match status" value="1"/>
</dbReference>
<accession>S8BZG1</accession>
<feature type="non-terminal residue" evidence="2">
    <location>
        <position position="1"/>
    </location>
</feature>
<dbReference type="OrthoDB" id="5835829at2759"/>
<protein>
    <submittedName>
        <fullName evidence="2">Uncharacterized protein</fullName>
    </submittedName>
</protein>
<organism evidence="2 3">
    <name type="scientific">Genlisea aurea</name>
    <dbReference type="NCBI Taxonomy" id="192259"/>
    <lineage>
        <taxon>Eukaryota</taxon>
        <taxon>Viridiplantae</taxon>
        <taxon>Streptophyta</taxon>
        <taxon>Embryophyta</taxon>
        <taxon>Tracheophyta</taxon>
        <taxon>Spermatophyta</taxon>
        <taxon>Magnoliopsida</taxon>
        <taxon>eudicotyledons</taxon>
        <taxon>Gunneridae</taxon>
        <taxon>Pentapetalae</taxon>
        <taxon>asterids</taxon>
        <taxon>lamiids</taxon>
        <taxon>Lamiales</taxon>
        <taxon>Lentibulariaceae</taxon>
        <taxon>Genlisea</taxon>
    </lineage>
</organism>
<dbReference type="SUPFAM" id="SSF53756">
    <property type="entry name" value="UDP-Glycosyltransferase/glycogen phosphorylase"/>
    <property type="match status" value="1"/>
</dbReference>
<dbReference type="Proteomes" id="UP000015453">
    <property type="component" value="Unassembled WGS sequence"/>
</dbReference>